<keyword evidence="2" id="KW-0805">Transcription regulation</keyword>
<evidence type="ECO:0000256" key="2">
    <source>
        <dbReference type="ARBA" id="ARBA00023015"/>
    </source>
</evidence>
<comment type="caution">
    <text evidence="7">The sequence shown here is derived from an EMBL/GenBank/DDBJ whole genome shotgun (WGS) entry which is preliminary data.</text>
</comment>
<evidence type="ECO:0000256" key="5">
    <source>
        <dbReference type="PROSITE-ProRule" id="PRU00335"/>
    </source>
</evidence>
<evidence type="ECO:0000256" key="1">
    <source>
        <dbReference type="ARBA" id="ARBA00022491"/>
    </source>
</evidence>
<dbReference type="PROSITE" id="PS50977">
    <property type="entry name" value="HTH_TETR_2"/>
    <property type="match status" value="1"/>
</dbReference>
<dbReference type="InterPro" id="IPR009057">
    <property type="entry name" value="Homeodomain-like_sf"/>
</dbReference>
<name>A0A495XH58_9PSEU</name>
<feature type="DNA-binding region" description="H-T-H motif" evidence="5">
    <location>
        <begin position="29"/>
        <end position="48"/>
    </location>
</feature>
<keyword evidence="3 5" id="KW-0238">DNA-binding</keyword>
<dbReference type="PANTHER" id="PTHR30055:SF151">
    <property type="entry name" value="TRANSCRIPTIONAL REGULATORY PROTEIN"/>
    <property type="match status" value="1"/>
</dbReference>
<evidence type="ECO:0000313" key="8">
    <source>
        <dbReference type="Proteomes" id="UP000272729"/>
    </source>
</evidence>
<dbReference type="Gene3D" id="1.10.357.10">
    <property type="entry name" value="Tetracycline Repressor, domain 2"/>
    <property type="match status" value="1"/>
</dbReference>
<dbReference type="Gene3D" id="1.10.10.60">
    <property type="entry name" value="Homeodomain-like"/>
    <property type="match status" value="1"/>
</dbReference>
<reference evidence="7 8" key="1">
    <citation type="submission" date="2018-10" db="EMBL/GenBank/DDBJ databases">
        <title>Sequencing the genomes of 1000 actinobacteria strains.</title>
        <authorList>
            <person name="Klenk H.-P."/>
        </authorList>
    </citation>
    <scope>NUCLEOTIDE SEQUENCE [LARGE SCALE GENOMIC DNA]</scope>
    <source>
        <strain evidence="7 8">DSM 43911</strain>
    </source>
</reference>
<dbReference type="PRINTS" id="PR00400">
    <property type="entry name" value="TETREPRESSOR"/>
</dbReference>
<dbReference type="OrthoDB" id="329481at2"/>
<dbReference type="InterPro" id="IPR003012">
    <property type="entry name" value="Tet_transcr_reg_TetR"/>
</dbReference>
<keyword evidence="8" id="KW-1185">Reference proteome</keyword>
<gene>
    <name evidence="7" type="ORF">DFJ66_4195</name>
</gene>
<evidence type="ECO:0000259" key="6">
    <source>
        <dbReference type="PROSITE" id="PS50977"/>
    </source>
</evidence>
<dbReference type="EMBL" id="RBXR01000001">
    <property type="protein sequence ID" value="RKT70918.1"/>
    <property type="molecule type" value="Genomic_DNA"/>
</dbReference>
<dbReference type="Pfam" id="PF02909">
    <property type="entry name" value="TetR_C_1"/>
    <property type="match status" value="1"/>
</dbReference>
<dbReference type="GO" id="GO:0000976">
    <property type="term" value="F:transcription cis-regulatory region binding"/>
    <property type="evidence" value="ECO:0007669"/>
    <property type="project" value="TreeGrafter"/>
</dbReference>
<evidence type="ECO:0000313" key="7">
    <source>
        <dbReference type="EMBL" id="RKT70918.1"/>
    </source>
</evidence>
<keyword evidence="1" id="KW-0678">Repressor</keyword>
<dbReference type="InterPro" id="IPR036271">
    <property type="entry name" value="Tet_transcr_reg_TetR-rel_C_sf"/>
</dbReference>
<feature type="domain" description="HTH tetR-type" evidence="6">
    <location>
        <begin position="6"/>
        <end position="66"/>
    </location>
</feature>
<dbReference type="RefSeq" id="WP_121223322.1">
    <property type="nucleotide sequence ID" value="NZ_JBIUBA010000012.1"/>
</dbReference>
<protein>
    <submittedName>
        <fullName evidence="7">TetR family transcriptional regulator</fullName>
    </submittedName>
</protein>
<dbReference type="Proteomes" id="UP000272729">
    <property type="component" value="Unassembled WGS sequence"/>
</dbReference>
<proteinExistence type="predicted"/>
<dbReference type="InterPro" id="IPR001647">
    <property type="entry name" value="HTH_TetR"/>
</dbReference>
<dbReference type="GO" id="GO:0045892">
    <property type="term" value="P:negative regulation of DNA-templated transcription"/>
    <property type="evidence" value="ECO:0007669"/>
    <property type="project" value="InterPro"/>
</dbReference>
<evidence type="ECO:0000256" key="4">
    <source>
        <dbReference type="ARBA" id="ARBA00023163"/>
    </source>
</evidence>
<evidence type="ECO:0000256" key="3">
    <source>
        <dbReference type="ARBA" id="ARBA00023125"/>
    </source>
</evidence>
<sequence length="199" mass="21110">MPRPKSLTPEALAAAALAVVDRDGLPALSMRAVAAELGMGTMSLYRYVREKTELEALVVDLILSTVDTRPPAAPWPDQIAVLVRRVRDAVAAHPHAIVLTMTHRHRSPALGRWSEAVLEVLAANGFTGAARVVALRSLLSYLIGAVQLEHLGPLSGTGTAAMAANAEFPLLAETARAARSVDDGFQRGLEVVLRGISPE</sequence>
<dbReference type="SUPFAM" id="SSF46689">
    <property type="entry name" value="Homeodomain-like"/>
    <property type="match status" value="1"/>
</dbReference>
<dbReference type="InterPro" id="IPR050109">
    <property type="entry name" value="HTH-type_TetR-like_transc_reg"/>
</dbReference>
<dbReference type="Pfam" id="PF00440">
    <property type="entry name" value="TetR_N"/>
    <property type="match status" value="1"/>
</dbReference>
<organism evidence="7 8">
    <name type="scientific">Saccharothrix variisporea</name>
    <dbReference type="NCBI Taxonomy" id="543527"/>
    <lineage>
        <taxon>Bacteria</taxon>
        <taxon>Bacillati</taxon>
        <taxon>Actinomycetota</taxon>
        <taxon>Actinomycetes</taxon>
        <taxon>Pseudonocardiales</taxon>
        <taxon>Pseudonocardiaceae</taxon>
        <taxon>Saccharothrix</taxon>
    </lineage>
</organism>
<keyword evidence="4" id="KW-0804">Transcription</keyword>
<dbReference type="PANTHER" id="PTHR30055">
    <property type="entry name" value="HTH-TYPE TRANSCRIPTIONAL REGULATOR RUTR"/>
    <property type="match status" value="1"/>
</dbReference>
<dbReference type="InterPro" id="IPR004111">
    <property type="entry name" value="Repressor_TetR_C"/>
</dbReference>
<accession>A0A495XH58</accession>
<dbReference type="GO" id="GO:0003700">
    <property type="term" value="F:DNA-binding transcription factor activity"/>
    <property type="evidence" value="ECO:0007669"/>
    <property type="project" value="TreeGrafter"/>
</dbReference>
<dbReference type="SUPFAM" id="SSF48498">
    <property type="entry name" value="Tetracyclin repressor-like, C-terminal domain"/>
    <property type="match status" value="1"/>
</dbReference>
<dbReference type="GO" id="GO:0046677">
    <property type="term" value="P:response to antibiotic"/>
    <property type="evidence" value="ECO:0007669"/>
    <property type="project" value="InterPro"/>
</dbReference>
<dbReference type="AlphaFoldDB" id="A0A495XH58"/>